<evidence type="ECO:0000313" key="2">
    <source>
        <dbReference type="Proteomes" id="UP001200642"/>
    </source>
</evidence>
<dbReference type="RefSeq" id="WP_317904028.1">
    <property type="nucleotide sequence ID" value="NZ_JAIRBC010000055.1"/>
</dbReference>
<dbReference type="EMBL" id="JAIRBC010000055">
    <property type="protein sequence ID" value="MCG2462893.1"/>
    <property type="molecule type" value="Genomic_DNA"/>
</dbReference>
<reference evidence="1" key="1">
    <citation type="submission" date="2023-02" db="EMBL/GenBank/DDBJ databases">
        <title>Genome of Flavobacteriaceae gen. nov. sp. strain F89.</title>
        <authorList>
            <person name="Wang Y."/>
        </authorList>
    </citation>
    <scope>NUCLEOTIDE SEQUENCE</scope>
    <source>
        <strain evidence="1">F89</strain>
    </source>
</reference>
<protein>
    <submittedName>
        <fullName evidence="1">Uncharacterized protein</fullName>
    </submittedName>
</protein>
<comment type="caution">
    <text evidence="1">The sequence shown here is derived from an EMBL/GenBank/DDBJ whole genome shotgun (WGS) entry which is preliminary data.</text>
</comment>
<accession>A0AAE3EXU7</accession>
<name>A0AAE3EXU7_9FLAO</name>
<sequence length="69" mass="8270">MVRQEIKQIHDKVMQNERPQNLDDYIRAMQQREVRIIPSINKQGRLQGFRFEYKGHNLKGSEVRRSMSG</sequence>
<dbReference type="AlphaFoldDB" id="A0AAE3EXU7"/>
<gene>
    <name evidence="1" type="ORF">K8352_19175</name>
</gene>
<proteinExistence type="predicted"/>
<organism evidence="1 2">
    <name type="scientific">Cerina litoralis</name>
    <dbReference type="NCBI Taxonomy" id="2874477"/>
    <lineage>
        <taxon>Bacteria</taxon>
        <taxon>Pseudomonadati</taxon>
        <taxon>Bacteroidota</taxon>
        <taxon>Flavobacteriia</taxon>
        <taxon>Flavobacteriales</taxon>
        <taxon>Flavobacteriaceae</taxon>
        <taxon>Cerina</taxon>
    </lineage>
</organism>
<dbReference type="Proteomes" id="UP001200642">
    <property type="component" value="Unassembled WGS sequence"/>
</dbReference>
<evidence type="ECO:0000313" key="1">
    <source>
        <dbReference type="EMBL" id="MCG2462893.1"/>
    </source>
</evidence>
<keyword evidence="2" id="KW-1185">Reference proteome</keyword>